<reference evidence="2" key="1">
    <citation type="submission" date="2019-10" db="EMBL/GenBank/DDBJ databases">
        <title>Streptomyces sp. nov., a novel actinobacterium isolated from alkaline environment.</title>
        <authorList>
            <person name="Golinska P."/>
        </authorList>
    </citation>
    <scope>NUCLEOTIDE SEQUENCE [LARGE SCALE GENOMIC DNA]</scope>
    <source>
        <strain evidence="2">DSM 42108</strain>
    </source>
</reference>
<evidence type="ECO:0000313" key="1">
    <source>
        <dbReference type="EMBL" id="MBB0229389.1"/>
    </source>
</evidence>
<gene>
    <name evidence="1" type="ORF">FOE67_07635</name>
</gene>
<dbReference type="InterPro" id="IPR029063">
    <property type="entry name" value="SAM-dependent_MTases_sf"/>
</dbReference>
<dbReference type="GO" id="GO:0032259">
    <property type="term" value="P:methylation"/>
    <property type="evidence" value="ECO:0007669"/>
    <property type="project" value="UniProtKB-KW"/>
</dbReference>
<comment type="caution">
    <text evidence="1">The sequence shown here is derived from an EMBL/GenBank/DDBJ whole genome shotgun (WGS) entry which is preliminary data.</text>
</comment>
<proteinExistence type="predicted"/>
<keyword evidence="1" id="KW-0489">Methyltransferase</keyword>
<dbReference type="Proteomes" id="UP000530234">
    <property type="component" value="Unassembled WGS sequence"/>
</dbReference>
<dbReference type="EMBL" id="VKHS01000117">
    <property type="protein sequence ID" value="MBB0229389.1"/>
    <property type="molecule type" value="Genomic_DNA"/>
</dbReference>
<organism evidence="1 2">
    <name type="scientific">Streptomyces calidiresistens</name>
    <dbReference type="NCBI Taxonomy" id="1485586"/>
    <lineage>
        <taxon>Bacteria</taxon>
        <taxon>Bacillati</taxon>
        <taxon>Actinomycetota</taxon>
        <taxon>Actinomycetes</taxon>
        <taxon>Kitasatosporales</taxon>
        <taxon>Streptomycetaceae</taxon>
        <taxon>Streptomyces</taxon>
    </lineage>
</organism>
<keyword evidence="1" id="KW-0808">Transferase</keyword>
<name>A0A7W3XW10_9ACTN</name>
<accession>A0A7W3XW10</accession>
<dbReference type="Gene3D" id="3.40.50.150">
    <property type="entry name" value="Vaccinia Virus protein VP39"/>
    <property type="match status" value="1"/>
</dbReference>
<evidence type="ECO:0000313" key="2">
    <source>
        <dbReference type="Proteomes" id="UP000530234"/>
    </source>
</evidence>
<dbReference type="AlphaFoldDB" id="A0A7W3XW10"/>
<dbReference type="SUPFAM" id="SSF53335">
    <property type="entry name" value="S-adenosyl-L-methionine-dependent methyltransferases"/>
    <property type="match status" value="1"/>
</dbReference>
<protein>
    <submittedName>
        <fullName evidence="1">SAM-dependent methyltransferase</fullName>
    </submittedName>
</protein>
<dbReference type="GO" id="GO:0008168">
    <property type="term" value="F:methyltransferase activity"/>
    <property type="evidence" value="ECO:0007669"/>
    <property type="project" value="UniProtKB-KW"/>
</dbReference>
<keyword evidence="2" id="KW-1185">Reference proteome</keyword>
<sequence>MFLREFLRHPHRTASVVPSSTALAERMAVTIPERGEPVVVELGPGTGAFTGVIRERLAGRGRQLAVESNPDLAAHLARRFPDVEVIVGGAAHLAELLAPYGARPDSGPEEGERRGTGGVDVLISGLPWSAYTGPAGGALPRVMASVLAPDGSCTQFGYAWSRWTPPARHRLAGLRAAFGEVVVGRTVWRNLPPALVLHARRPTRAAGVQHSRFTPRAGATVRPR</sequence>